<evidence type="ECO:0000256" key="1">
    <source>
        <dbReference type="PROSITE-ProRule" id="PRU10141"/>
    </source>
</evidence>
<name>A0ABN7VKZ2_GIGMA</name>
<dbReference type="EMBL" id="CAJVQB010016878">
    <property type="protein sequence ID" value="CAG8781854.1"/>
    <property type="molecule type" value="Genomic_DNA"/>
</dbReference>
<keyword evidence="1" id="KW-0547">Nucleotide-binding</keyword>
<evidence type="ECO:0000313" key="3">
    <source>
        <dbReference type="Proteomes" id="UP000789901"/>
    </source>
</evidence>
<keyword evidence="3" id="KW-1185">Reference proteome</keyword>
<dbReference type="InterPro" id="IPR017441">
    <property type="entry name" value="Protein_kinase_ATP_BS"/>
</dbReference>
<accession>A0ABN7VKZ2</accession>
<dbReference type="InterPro" id="IPR011009">
    <property type="entry name" value="Kinase-like_dom_sf"/>
</dbReference>
<dbReference type="Gene3D" id="3.30.200.20">
    <property type="entry name" value="Phosphorylase Kinase, domain 1"/>
    <property type="match status" value="1"/>
</dbReference>
<organism evidence="2 3">
    <name type="scientific">Gigaspora margarita</name>
    <dbReference type="NCBI Taxonomy" id="4874"/>
    <lineage>
        <taxon>Eukaryota</taxon>
        <taxon>Fungi</taxon>
        <taxon>Fungi incertae sedis</taxon>
        <taxon>Mucoromycota</taxon>
        <taxon>Glomeromycotina</taxon>
        <taxon>Glomeromycetes</taxon>
        <taxon>Diversisporales</taxon>
        <taxon>Gigasporaceae</taxon>
        <taxon>Gigaspora</taxon>
    </lineage>
</organism>
<proteinExistence type="predicted"/>
<feature type="non-terminal residue" evidence="2">
    <location>
        <position position="291"/>
    </location>
</feature>
<dbReference type="PROSITE" id="PS00107">
    <property type="entry name" value="PROTEIN_KINASE_ATP"/>
    <property type="match status" value="1"/>
</dbReference>
<feature type="binding site" evidence="1">
    <location>
        <position position="278"/>
    </location>
    <ligand>
        <name>ATP</name>
        <dbReference type="ChEBI" id="CHEBI:30616"/>
    </ligand>
</feature>
<evidence type="ECO:0000313" key="2">
    <source>
        <dbReference type="EMBL" id="CAG8781854.1"/>
    </source>
</evidence>
<dbReference type="SUPFAM" id="SSF56112">
    <property type="entry name" value="Protein kinase-like (PK-like)"/>
    <property type="match status" value="1"/>
</dbReference>
<reference evidence="2 3" key="1">
    <citation type="submission" date="2021-06" db="EMBL/GenBank/DDBJ databases">
        <authorList>
            <person name="Kallberg Y."/>
            <person name="Tangrot J."/>
            <person name="Rosling A."/>
        </authorList>
    </citation>
    <scope>NUCLEOTIDE SEQUENCE [LARGE SCALE GENOMIC DNA]</scope>
    <source>
        <strain evidence="2 3">120-4 pot B 10/14</strain>
    </source>
</reference>
<gene>
    <name evidence="2" type="ORF">GMARGA_LOCUS19843</name>
</gene>
<sequence>DKEGKLSKKITEDLYKSGNEKEIKKEATDLDVDIPEPAKIEGSYLNIEHAENGEILMFKVGNVSECMDIIEAINSKIVYHLFDPGGRHKAYTTPEKTDTTGKCHFMIVKHAQNVVKNKKKNQCKNCDINEEYISILSESQNVKLICTEKARFVKEQHMKFYSNCVYCPRHPTKTKLRKKFTSEDSTEKMSLRFPANYAPTNSSLKETISLNYQDIMIPSSSYLKILTEWLDNQISERLITCYDYDEFNILEKIGEGAYADVHKAEWKDSSTVRTVALKFMKSVKSLETLHE</sequence>
<dbReference type="Proteomes" id="UP000789901">
    <property type="component" value="Unassembled WGS sequence"/>
</dbReference>
<keyword evidence="1" id="KW-0067">ATP-binding</keyword>
<protein>
    <submittedName>
        <fullName evidence="2">18630_t:CDS:1</fullName>
    </submittedName>
</protein>
<comment type="caution">
    <text evidence="2">The sequence shown here is derived from an EMBL/GenBank/DDBJ whole genome shotgun (WGS) entry which is preliminary data.</text>
</comment>
<feature type="non-terminal residue" evidence="2">
    <location>
        <position position="1"/>
    </location>
</feature>